<dbReference type="RefSeq" id="WP_183375848.1">
    <property type="nucleotide sequence ID" value="NZ_CBCSFZ010000001.1"/>
</dbReference>
<keyword evidence="5 6" id="KW-0472">Membrane</keyword>
<feature type="compositionally biased region" description="Gly residues" evidence="7">
    <location>
        <begin position="136"/>
        <end position="148"/>
    </location>
</feature>
<organism evidence="8 9">
    <name type="scientific">Helcobacillus massiliensis</name>
    <dbReference type="NCBI Taxonomy" id="521392"/>
    <lineage>
        <taxon>Bacteria</taxon>
        <taxon>Bacillati</taxon>
        <taxon>Actinomycetota</taxon>
        <taxon>Actinomycetes</taxon>
        <taxon>Micrococcales</taxon>
        <taxon>Dermabacteraceae</taxon>
        <taxon>Helcobacillus</taxon>
    </lineage>
</organism>
<dbReference type="Proteomes" id="UP000568050">
    <property type="component" value="Unassembled WGS sequence"/>
</dbReference>
<reference evidence="8 9" key="1">
    <citation type="submission" date="2020-08" db="EMBL/GenBank/DDBJ databases">
        <title>Sequencing the genomes of 1000 actinobacteria strains.</title>
        <authorList>
            <person name="Klenk H.-P."/>
        </authorList>
    </citation>
    <scope>NUCLEOTIDE SEQUENCE [LARGE SCALE GENOMIC DNA]</scope>
    <source>
        <strain evidence="8 9">DSM 23040</strain>
    </source>
</reference>
<evidence type="ECO:0000256" key="5">
    <source>
        <dbReference type="ARBA" id="ARBA00023136"/>
    </source>
</evidence>
<name>A0A839QTK5_9MICO</name>
<keyword evidence="6" id="KW-1003">Cell membrane</keyword>
<dbReference type="InterPro" id="IPR045214">
    <property type="entry name" value="Surf1/Surf4"/>
</dbReference>
<evidence type="ECO:0000256" key="6">
    <source>
        <dbReference type="RuleBase" id="RU363076"/>
    </source>
</evidence>
<feature type="transmembrane region" description="Helical" evidence="6">
    <location>
        <begin position="12"/>
        <end position="32"/>
    </location>
</feature>
<dbReference type="PANTHER" id="PTHR23427">
    <property type="entry name" value="SURFEIT LOCUS PROTEIN"/>
    <property type="match status" value="1"/>
</dbReference>
<evidence type="ECO:0000256" key="2">
    <source>
        <dbReference type="ARBA" id="ARBA00007165"/>
    </source>
</evidence>
<keyword evidence="9" id="KW-1185">Reference proteome</keyword>
<dbReference type="PANTHER" id="PTHR23427:SF2">
    <property type="entry name" value="SURFEIT LOCUS PROTEIN 1"/>
    <property type="match status" value="1"/>
</dbReference>
<dbReference type="EMBL" id="JACHWP010000002">
    <property type="protein sequence ID" value="MBB3023065.1"/>
    <property type="molecule type" value="Genomic_DNA"/>
</dbReference>
<evidence type="ECO:0000256" key="4">
    <source>
        <dbReference type="ARBA" id="ARBA00022989"/>
    </source>
</evidence>
<protein>
    <recommendedName>
        <fullName evidence="6">SURF1-like protein</fullName>
    </recommendedName>
</protein>
<evidence type="ECO:0000256" key="7">
    <source>
        <dbReference type="SAM" id="MobiDB-lite"/>
    </source>
</evidence>
<keyword evidence="4 6" id="KW-1133">Transmembrane helix</keyword>
<feature type="transmembrane region" description="Helical" evidence="6">
    <location>
        <begin position="265"/>
        <end position="283"/>
    </location>
</feature>
<evidence type="ECO:0000256" key="3">
    <source>
        <dbReference type="ARBA" id="ARBA00022692"/>
    </source>
</evidence>
<keyword evidence="3 6" id="KW-0812">Transmembrane</keyword>
<gene>
    <name evidence="8" type="ORF">FHX50_001348</name>
</gene>
<accession>A0A839QTK5</accession>
<feature type="region of interest" description="Disordered" evidence="7">
    <location>
        <begin position="123"/>
        <end position="175"/>
    </location>
</feature>
<dbReference type="GO" id="GO:0005886">
    <property type="term" value="C:plasma membrane"/>
    <property type="evidence" value="ECO:0007669"/>
    <property type="project" value="UniProtKB-SubCell"/>
</dbReference>
<evidence type="ECO:0000313" key="8">
    <source>
        <dbReference type="EMBL" id="MBB3023065.1"/>
    </source>
</evidence>
<comment type="similarity">
    <text evidence="2 6">Belongs to the SURF1 family.</text>
</comment>
<comment type="subcellular location">
    <subcellularLocation>
        <location evidence="6">Cell membrane</location>
        <topology evidence="6">Multi-pass membrane protein</topology>
    </subcellularLocation>
    <subcellularLocation>
        <location evidence="1">Membrane</location>
    </subcellularLocation>
</comment>
<proteinExistence type="inferred from homology"/>
<comment type="caution">
    <text evidence="8">The sequence shown here is derived from an EMBL/GenBank/DDBJ whole genome shotgun (WGS) entry which is preliminary data.</text>
</comment>
<evidence type="ECO:0000256" key="1">
    <source>
        <dbReference type="ARBA" id="ARBA00004370"/>
    </source>
</evidence>
<dbReference type="PROSITE" id="PS50895">
    <property type="entry name" value="SURF1"/>
    <property type="match status" value="1"/>
</dbReference>
<evidence type="ECO:0000313" key="9">
    <source>
        <dbReference type="Proteomes" id="UP000568050"/>
    </source>
</evidence>
<dbReference type="InterPro" id="IPR002994">
    <property type="entry name" value="Surf1/Shy1"/>
</dbReference>
<feature type="region of interest" description="Disordered" evidence="7">
    <location>
        <begin position="302"/>
        <end position="322"/>
    </location>
</feature>
<sequence length="322" mass="34542">MLRVALRPRFLGLLALMVVATIVCGLLANWQWDRANRARDTSEQVQAAAPVGLEEVLQDGDVVTNADQGRLITVTGRFDPQREVIVPNRFLDGEDAAVIVTDFEVTDGPLAGTHIPIARGWIPQDSIDGTAPATGGEAGSHVGDGVGGQEQETGGDAVPQPIDPRTLDPAAVDVTPAPEGTVTFVGRLEASEAAADGFVRDGVLAEISTPLLVNEWGGPMAGGYLAVTDEAADHNQKAGAAQPKDLRTLPAARSQFREGLDLQNVSYMLQWVAFGLFFLYIWYRSVRTQYLDERAARREELEAMLGGTEPTTPRQEKDNAGD</sequence>
<dbReference type="AlphaFoldDB" id="A0A839QTK5"/>
<dbReference type="Pfam" id="PF02104">
    <property type="entry name" value="SURF1"/>
    <property type="match status" value="1"/>
</dbReference>